<dbReference type="InterPro" id="IPR048365">
    <property type="entry name" value="TNP-like_RNaseH_N"/>
</dbReference>
<dbReference type="AlphaFoldDB" id="A0A1E1WHG4"/>
<feature type="non-terminal residue" evidence="2">
    <location>
        <position position="1"/>
    </location>
</feature>
<feature type="domain" description="Transposable element P transposase-like RNase H" evidence="1">
    <location>
        <begin position="185"/>
        <end position="238"/>
    </location>
</feature>
<name>A0A1E1WHG4_PECGO</name>
<evidence type="ECO:0000313" key="2">
    <source>
        <dbReference type="EMBL" id="JAT86434.1"/>
    </source>
</evidence>
<dbReference type="EMBL" id="GDQN01004620">
    <property type="protein sequence ID" value="JAT86434.1"/>
    <property type="molecule type" value="Transcribed_RNA"/>
</dbReference>
<feature type="non-terminal residue" evidence="2">
    <location>
        <position position="247"/>
    </location>
</feature>
<sequence length="247" mass="28131">SPSDLQSKLTRKLLKRNCLPSLHLPIATDEDKATQCDLITPEASTLVYVSMKGDVGVQTSRINVSDNITQTPAALCVDKKMRAELTRYKRRLTVLETHKPSEKKQLDMYYKLCDQFLSKDLSDFVKAQTALRSSHKGNRYNLAYKMFCLNLYYVNPQAYKLLEKIICVPCKATLNKMYSPITTQINEDLMTALKIKVDNMSDRERNCIVVVDVMNLKANLFYDIKKDKIVGFHEVDGMQSPAPAKHA</sequence>
<organism evidence="2">
    <name type="scientific">Pectinophora gossypiella</name>
    <name type="common">Cotton pink bollworm</name>
    <name type="synonym">Depressaria gossypiella</name>
    <dbReference type="NCBI Taxonomy" id="13191"/>
    <lineage>
        <taxon>Eukaryota</taxon>
        <taxon>Metazoa</taxon>
        <taxon>Ecdysozoa</taxon>
        <taxon>Arthropoda</taxon>
        <taxon>Hexapoda</taxon>
        <taxon>Insecta</taxon>
        <taxon>Pterygota</taxon>
        <taxon>Neoptera</taxon>
        <taxon>Endopterygota</taxon>
        <taxon>Lepidoptera</taxon>
        <taxon>Glossata</taxon>
        <taxon>Ditrysia</taxon>
        <taxon>Gelechioidea</taxon>
        <taxon>Gelechiidae</taxon>
        <taxon>Apatetrinae</taxon>
        <taxon>Pectinophora</taxon>
    </lineage>
</organism>
<reference evidence="2" key="1">
    <citation type="submission" date="2015-09" db="EMBL/GenBank/DDBJ databases">
        <title>De novo assembly of Pectinophora gossypiella (Pink Bollworm) gut transcriptome.</title>
        <authorList>
            <person name="Tassone E.E."/>
        </authorList>
    </citation>
    <scope>NUCLEOTIDE SEQUENCE</scope>
</reference>
<proteinExistence type="predicted"/>
<protein>
    <recommendedName>
        <fullName evidence="1">Transposable element P transposase-like RNase H domain-containing protein</fullName>
    </recommendedName>
</protein>
<dbReference type="Pfam" id="PF21787">
    <property type="entry name" value="TNP-like_RNaseH_N"/>
    <property type="match status" value="1"/>
</dbReference>
<gene>
    <name evidence="2" type="ORF">g.17939</name>
</gene>
<evidence type="ECO:0000259" key="1">
    <source>
        <dbReference type="Pfam" id="PF21787"/>
    </source>
</evidence>
<accession>A0A1E1WHG4</accession>